<keyword evidence="3 11" id="KW-0227">DNA damage</keyword>
<evidence type="ECO:0000256" key="8">
    <source>
        <dbReference type="ARBA" id="ARBA00023125"/>
    </source>
</evidence>
<dbReference type="GO" id="GO:0008854">
    <property type="term" value="F:exodeoxyribonuclease V activity"/>
    <property type="evidence" value="ECO:0007669"/>
    <property type="project" value="UniProtKB-EC"/>
</dbReference>
<organism evidence="14 15">
    <name type="scientific">Nocardioides yefusunii</name>
    <dbReference type="NCBI Taxonomy" id="2500546"/>
    <lineage>
        <taxon>Bacteria</taxon>
        <taxon>Bacillati</taxon>
        <taxon>Actinomycetota</taxon>
        <taxon>Actinomycetes</taxon>
        <taxon>Propionibacteriales</taxon>
        <taxon>Nocardioidaceae</taxon>
        <taxon>Nocardioides</taxon>
    </lineage>
</organism>
<dbReference type="Gene3D" id="3.40.50.300">
    <property type="entry name" value="P-loop containing nucleotide triphosphate hydrolases"/>
    <property type="match status" value="3"/>
</dbReference>
<comment type="subunit">
    <text evidence="11">Heterotrimer of RecB, RecC and RecD. All subunits contribute to DNA-binding.</text>
</comment>
<dbReference type="PANTHER" id="PTHR43788">
    <property type="entry name" value="DNA2/NAM7 HELICASE FAMILY MEMBER"/>
    <property type="match status" value="1"/>
</dbReference>
<sequence>MSDVFTPLDSHDPRIALGLQGDGASPLLAAFNAAGVVTAGDVHVATTLGELFAATHPSADEVLLAVALTCRAVRTGSVCVDLGTVAGEFAALTSSDDAHEQALAELAWPETQHWLALLAASPLVAEGVLRLEGSLLYLDRYHEQESQVLDDLLARDVTAPAHDLALLESTLARVFPVGTDGVDTWVEQRDACRRAAARWTTVITGGPGTGKTTTVAGLLVALHEQYENRSLAETGRAASARIALAAPTGKAAARLKEAVGDAAARLAPTDQARLADLTTGTLHRLLRTDPGNSTRFRQNRHNHLPYDVVVVDEASMMSLTMTARLLEAMRPDARLVLVGDPDQLSSVDAGAVLGDLVHGYAGAGDRSPVAALVTTHRYTAGIAELAVALRQGDADAVLEVLGRGLSDVAWIDTDDDTQAADLLRPTLLAGALAVREHALAGEKEQALDAMNRHRLLCAHRDGSYGVKRWNLHVEQWLTAAGHPTFEQFYVGRPVLVSANDYGLGIHNGDSGVVVETPGGRRVVVDTPGAPRDFSPSRMDSVDTVHAMTIHKSQGSQAAHVTVLLPSEESRLLTRELFYTAVTRAQHTVTVVGSEAMVRAAVGRTARRASGLAERLSSRLGALTA</sequence>
<dbReference type="CDD" id="cd18809">
    <property type="entry name" value="SF1_C_RecD"/>
    <property type="match status" value="1"/>
</dbReference>
<dbReference type="Pfam" id="PF21185">
    <property type="entry name" value="RecD_N"/>
    <property type="match status" value="1"/>
</dbReference>
<evidence type="ECO:0000256" key="10">
    <source>
        <dbReference type="ARBA" id="ARBA00023235"/>
    </source>
</evidence>
<keyword evidence="2 11" id="KW-0547">Nucleotide-binding</keyword>
<comment type="miscellaneous">
    <text evidence="11">In the RecBCD complex, RecB has a slow 3'-5' helicase, an exonuclease activity and loads RecA onto ssDNA, RecD has a fast 5'-3' helicase activity, while RecC stimulates the ATPase and processivity of the RecB helicase and contributes to recognition of the Chi site.</text>
</comment>
<evidence type="ECO:0000259" key="12">
    <source>
        <dbReference type="Pfam" id="PF13538"/>
    </source>
</evidence>
<evidence type="ECO:0000256" key="11">
    <source>
        <dbReference type="HAMAP-Rule" id="MF_01487"/>
    </source>
</evidence>
<protein>
    <recommendedName>
        <fullName evidence="11">RecBCD enzyme subunit RecD</fullName>
        <ecNumber evidence="11">5.6.2.3</ecNumber>
    </recommendedName>
    <alternativeName>
        <fullName evidence="11">DNA 5'-3' helicase subunit RecD</fullName>
    </alternativeName>
    <alternativeName>
        <fullName evidence="11">Exonuclease V subunit RecD</fullName>
        <shortName evidence="11">ExoV subunit RecD</shortName>
    </alternativeName>
    <alternativeName>
        <fullName evidence="11">Helicase/nuclease RecBCD subunit RecD</fullName>
    </alternativeName>
</protein>
<feature type="domain" description="UvrD-like helicase C-terminal" evidence="12">
    <location>
        <begin position="544"/>
        <end position="591"/>
    </location>
</feature>
<evidence type="ECO:0000313" key="14">
    <source>
        <dbReference type="EMBL" id="MFC6154999.1"/>
    </source>
</evidence>
<dbReference type="InterPro" id="IPR049550">
    <property type="entry name" value="RecD_N"/>
</dbReference>
<evidence type="ECO:0000256" key="9">
    <source>
        <dbReference type="ARBA" id="ARBA00023204"/>
    </source>
</evidence>
<dbReference type="CDD" id="cd17933">
    <property type="entry name" value="DEXSc_RecD-like"/>
    <property type="match status" value="1"/>
</dbReference>
<keyword evidence="15" id="KW-1185">Reference proteome</keyword>
<keyword evidence="10 11" id="KW-0413">Isomerase</keyword>
<evidence type="ECO:0000256" key="7">
    <source>
        <dbReference type="ARBA" id="ARBA00022840"/>
    </source>
</evidence>
<dbReference type="InterPro" id="IPR027785">
    <property type="entry name" value="UvrD-like_helicase_C"/>
</dbReference>
<comment type="caution">
    <text evidence="14">The sequence shown here is derived from an EMBL/GenBank/DDBJ whole genome shotgun (WGS) entry which is preliminary data.</text>
</comment>
<keyword evidence="6 11" id="KW-0269">Exonuclease</keyword>
<evidence type="ECO:0000313" key="15">
    <source>
        <dbReference type="Proteomes" id="UP001596098"/>
    </source>
</evidence>
<feature type="binding site" evidence="11">
    <location>
        <begin position="205"/>
        <end position="212"/>
    </location>
    <ligand>
        <name>ATP</name>
        <dbReference type="ChEBI" id="CHEBI:30616"/>
    </ligand>
</feature>
<keyword evidence="8 11" id="KW-0238">DNA-binding</keyword>
<dbReference type="RefSeq" id="WP_128221918.1">
    <property type="nucleotide sequence ID" value="NZ_CP034929.1"/>
</dbReference>
<comment type="function">
    <text evidence="11">A helicase/nuclease that prepares dsDNA breaks (DSB) for recombinational DNA repair. Binds to DSBs and unwinds DNA via a highly rapid and processive ATP-dependent bidirectional helicase activity. Unwinds dsDNA until it encounters a Chi (crossover hotspot instigator) sequence from the 3' direction. Cuts ssDNA a few nucleotides 3' to the Chi site. The properties and activities of the enzyme are changed at Chi. The Chi-altered holoenzyme produces a long 3'-ssDNA overhang and facilitates RecA-binding to the ssDNA for homologous DNA recombination and repair. Holoenzyme degrades any linearized DNA that is unable to undergo homologous recombination. In the holoenzyme this subunit has ssDNA-dependent ATPase and 5'-3' helicase activity. When added to pre-assembled RecBC greatly stimulates nuclease activity and augments holoenzyme processivity. Negatively regulates the RecA-loading ability of RecBCD.</text>
</comment>
<reference evidence="15" key="1">
    <citation type="journal article" date="2019" name="Int. J. Syst. Evol. Microbiol.">
        <title>The Global Catalogue of Microorganisms (GCM) 10K type strain sequencing project: providing services to taxonomists for standard genome sequencing and annotation.</title>
        <authorList>
            <consortium name="The Broad Institute Genomics Platform"/>
            <consortium name="The Broad Institute Genome Sequencing Center for Infectious Disease"/>
            <person name="Wu L."/>
            <person name="Ma J."/>
        </authorList>
    </citation>
    <scope>NUCLEOTIDE SEQUENCE [LARGE SCALE GENOMIC DNA]</scope>
    <source>
        <strain evidence="15">DFY28</strain>
    </source>
</reference>
<evidence type="ECO:0000256" key="4">
    <source>
        <dbReference type="ARBA" id="ARBA00022801"/>
    </source>
</evidence>
<evidence type="ECO:0000256" key="1">
    <source>
        <dbReference type="ARBA" id="ARBA00022722"/>
    </source>
</evidence>
<proteinExistence type="inferred from homology"/>
<feature type="domain" description="RecBCD enzyme subunit RecD N-terminal" evidence="13">
    <location>
        <begin position="34"/>
        <end position="137"/>
    </location>
</feature>
<dbReference type="Proteomes" id="UP001596098">
    <property type="component" value="Unassembled WGS sequence"/>
</dbReference>
<keyword evidence="1 11" id="KW-0540">Nuclease</keyword>
<dbReference type="InterPro" id="IPR041851">
    <property type="entry name" value="RecD_N_sf"/>
</dbReference>
<accession>A0ABW1QZP6</accession>
<dbReference type="InterPro" id="IPR050534">
    <property type="entry name" value="Coronavir_polyprotein_1ab"/>
</dbReference>
<dbReference type="PANTHER" id="PTHR43788:SF6">
    <property type="entry name" value="DNA HELICASE B"/>
    <property type="match status" value="1"/>
</dbReference>
<dbReference type="SUPFAM" id="SSF52540">
    <property type="entry name" value="P-loop containing nucleoside triphosphate hydrolases"/>
    <property type="match status" value="1"/>
</dbReference>
<evidence type="ECO:0000259" key="13">
    <source>
        <dbReference type="Pfam" id="PF21185"/>
    </source>
</evidence>
<keyword evidence="4 11" id="KW-0378">Hydrolase</keyword>
<keyword evidence="7 11" id="KW-0067">ATP-binding</keyword>
<keyword evidence="9 11" id="KW-0234">DNA repair</keyword>
<evidence type="ECO:0000256" key="6">
    <source>
        <dbReference type="ARBA" id="ARBA00022839"/>
    </source>
</evidence>
<evidence type="ECO:0000256" key="5">
    <source>
        <dbReference type="ARBA" id="ARBA00022806"/>
    </source>
</evidence>
<dbReference type="InterPro" id="IPR027417">
    <property type="entry name" value="P-loop_NTPase"/>
</dbReference>
<dbReference type="InterPro" id="IPR006344">
    <property type="entry name" value="RecD"/>
</dbReference>
<comment type="catalytic activity">
    <reaction evidence="11">
        <text>ATP + H2O = ADP + phosphate + H(+)</text>
        <dbReference type="Rhea" id="RHEA:13065"/>
        <dbReference type="ChEBI" id="CHEBI:15377"/>
        <dbReference type="ChEBI" id="CHEBI:15378"/>
        <dbReference type="ChEBI" id="CHEBI:30616"/>
        <dbReference type="ChEBI" id="CHEBI:43474"/>
        <dbReference type="ChEBI" id="CHEBI:456216"/>
        <dbReference type="EC" id="5.6.2.3"/>
    </reaction>
</comment>
<gene>
    <name evidence="11 14" type="primary">recD</name>
    <name evidence="14" type="ORF">ACFPWU_15135</name>
</gene>
<name>A0ABW1QZP6_9ACTN</name>
<keyword evidence="5 11" id="KW-0347">Helicase</keyword>
<dbReference type="EC" id="5.6.2.3" evidence="11"/>
<evidence type="ECO:0000256" key="3">
    <source>
        <dbReference type="ARBA" id="ARBA00022763"/>
    </source>
</evidence>
<dbReference type="EMBL" id="JBHSQI010000009">
    <property type="protein sequence ID" value="MFC6154999.1"/>
    <property type="molecule type" value="Genomic_DNA"/>
</dbReference>
<dbReference type="Gene3D" id="1.10.10.1020">
    <property type="entry name" value="RecBCD complex, subunit RecD, N-terminal domain"/>
    <property type="match status" value="1"/>
</dbReference>
<comment type="similarity">
    <text evidence="11">Belongs to the RecD family.</text>
</comment>
<dbReference type="HAMAP" id="MF_01487">
    <property type="entry name" value="RecD"/>
    <property type="match status" value="1"/>
</dbReference>
<dbReference type="NCBIfam" id="TIGR01447">
    <property type="entry name" value="recD"/>
    <property type="match status" value="1"/>
</dbReference>
<evidence type="ECO:0000256" key="2">
    <source>
        <dbReference type="ARBA" id="ARBA00022741"/>
    </source>
</evidence>
<dbReference type="Pfam" id="PF13245">
    <property type="entry name" value="AAA_19"/>
    <property type="match status" value="1"/>
</dbReference>
<dbReference type="Pfam" id="PF13538">
    <property type="entry name" value="UvrD_C_2"/>
    <property type="match status" value="1"/>
</dbReference>